<reference evidence="5 6" key="1">
    <citation type="submission" date="2014-04" db="EMBL/GenBank/DDBJ databases">
        <authorList>
            <consortium name="DOE Joint Genome Institute"/>
            <person name="Kuo A."/>
            <person name="Martino E."/>
            <person name="Perotto S."/>
            <person name="Kohler A."/>
            <person name="Nagy L.G."/>
            <person name="Floudas D."/>
            <person name="Copeland A."/>
            <person name="Barry K.W."/>
            <person name="Cichocki N."/>
            <person name="Veneault-Fourrey C."/>
            <person name="LaButti K."/>
            <person name="Lindquist E.A."/>
            <person name="Lipzen A."/>
            <person name="Lundell T."/>
            <person name="Morin E."/>
            <person name="Murat C."/>
            <person name="Sun H."/>
            <person name="Tunlid A."/>
            <person name="Henrissat B."/>
            <person name="Grigoriev I.V."/>
            <person name="Hibbett D.S."/>
            <person name="Martin F."/>
            <person name="Nordberg H.P."/>
            <person name="Cantor M.N."/>
            <person name="Hua S.X."/>
        </authorList>
    </citation>
    <scope>NUCLEOTIDE SEQUENCE [LARGE SCALE GENOMIC DNA]</scope>
    <source>
        <strain evidence="5 6">Zn</strain>
    </source>
</reference>
<comment type="similarity">
    <text evidence="1">Belongs to the FMO family.</text>
</comment>
<keyword evidence="3" id="KW-0274">FAD</keyword>
<dbReference type="Gene3D" id="3.50.50.60">
    <property type="entry name" value="FAD/NAD(P)-binding domain"/>
    <property type="match status" value="1"/>
</dbReference>
<reference evidence="6" key="2">
    <citation type="submission" date="2015-01" db="EMBL/GenBank/DDBJ databases">
        <title>Evolutionary Origins and Diversification of the Mycorrhizal Mutualists.</title>
        <authorList>
            <consortium name="DOE Joint Genome Institute"/>
            <consortium name="Mycorrhizal Genomics Consortium"/>
            <person name="Kohler A."/>
            <person name="Kuo A."/>
            <person name="Nagy L.G."/>
            <person name="Floudas D."/>
            <person name="Copeland A."/>
            <person name="Barry K.W."/>
            <person name="Cichocki N."/>
            <person name="Veneault-Fourrey C."/>
            <person name="LaButti K."/>
            <person name="Lindquist E.A."/>
            <person name="Lipzen A."/>
            <person name="Lundell T."/>
            <person name="Morin E."/>
            <person name="Murat C."/>
            <person name="Riley R."/>
            <person name="Ohm R."/>
            <person name="Sun H."/>
            <person name="Tunlid A."/>
            <person name="Henrissat B."/>
            <person name="Grigoriev I.V."/>
            <person name="Hibbett D.S."/>
            <person name="Martin F."/>
        </authorList>
    </citation>
    <scope>NUCLEOTIDE SEQUENCE [LARGE SCALE GENOMIC DNA]</scope>
    <source>
        <strain evidence="6">Zn</strain>
    </source>
</reference>
<dbReference type="InterPro" id="IPR050346">
    <property type="entry name" value="FMO-like"/>
</dbReference>
<dbReference type="InterPro" id="IPR020946">
    <property type="entry name" value="Flavin_mOase-like"/>
</dbReference>
<dbReference type="Pfam" id="PF00743">
    <property type="entry name" value="FMO-like"/>
    <property type="match status" value="1"/>
</dbReference>
<proteinExistence type="inferred from homology"/>
<name>A0A0C3H507_OIDMZ</name>
<evidence type="ECO:0000256" key="1">
    <source>
        <dbReference type="ARBA" id="ARBA00009183"/>
    </source>
</evidence>
<dbReference type="InterPro" id="IPR036188">
    <property type="entry name" value="FAD/NAD-bd_sf"/>
</dbReference>
<evidence type="ECO:0000313" key="5">
    <source>
        <dbReference type="EMBL" id="KIN03251.1"/>
    </source>
</evidence>
<dbReference type="HOGENOM" id="CLU_577445_0_0_1"/>
<dbReference type="GO" id="GO:0004499">
    <property type="term" value="F:N,N-dimethylaniline monooxygenase activity"/>
    <property type="evidence" value="ECO:0007669"/>
    <property type="project" value="InterPro"/>
</dbReference>
<sequence length="428" mass="47887">MMEKPEKRSALIIGAGIYGLITAKSLLCDSGSFFHSVEIFEKNTDLGGVWAQNRIYEGLTTNSPLLTYEIPGFPYPDELRKAGSHVNAQDVNSYLKAYAERFDLTSRIRFDCRVEDVSWDTRHSMWVVRCQEATRAFTKDFSHIVVCTGLYHSSHNPLSKSQTSQFNGHIWHSSDISNPAVQRTLGASQSVVVIGAGKSALDLATLVAQGRCPTTTSHVAPAVKLVYRRPHWLAPRRIFQNSVSFEKVLFSRFVNAWLPFVTPPDYFHYLIAETAVGQWLTRQIFRFIAYDFITSNGQQDLPQTIPHHSFAQALSGALHVEPPGYLECVRDGRIEVCEGSIDMLQDHTARLKNKHGETRVVNADNVILATGYNLSPRPYRNIALNGFAYSLLNPTVAFVAAHWISDYFRGVIQAPPQDIIDEGTSHSG</sequence>
<dbReference type="OrthoDB" id="66881at2759"/>
<evidence type="ECO:0008006" key="7">
    <source>
        <dbReference type="Google" id="ProtNLM"/>
    </source>
</evidence>
<keyword evidence="6" id="KW-1185">Reference proteome</keyword>
<evidence type="ECO:0000256" key="2">
    <source>
        <dbReference type="ARBA" id="ARBA00022630"/>
    </source>
</evidence>
<dbReference type="Proteomes" id="UP000054321">
    <property type="component" value="Unassembled WGS sequence"/>
</dbReference>
<organism evidence="5 6">
    <name type="scientific">Oidiodendron maius (strain Zn)</name>
    <dbReference type="NCBI Taxonomy" id="913774"/>
    <lineage>
        <taxon>Eukaryota</taxon>
        <taxon>Fungi</taxon>
        <taxon>Dikarya</taxon>
        <taxon>Ascomycota</taxon>
        <taxon>Pezizomycotina</taxon>
        <taxon>Leotiomycetes</taxon>
        <taxon>Leotiomycetes incertae sedis</taxon>
        <taxon>Myxotrichaceae</taxon>
        <taxon>Oidiodendron</taxon>
    </lineage>
</organism>
<protein>
    <recommendedName>
        <fullName evidence="7">FAD/NAD(P)-binding domain-containing protein</fullName>
    </recommendedName>
</protein>
<dbReference type="STRING" id="913774.A0A0C3H507"/>
<evidence type="ECO:0000256" key="4">
    <source>
        <dbReference type="ARBA" id="ARBA00023002"/>
    </source>
</evidence>
<keyword evidence="2" id="KW-0285">Flavoprotein</keyword>
<keyword evidence="4" id="KW-0560">Oxidoreductase</keyword>
<dbReference type="GO" id="GO:0050660">
    <property type="term" value="F:flavin adenine dinucleotide binding"/>
    <property type="evidence" value="ECO:0007669"/>
    <property type="project" value="InterPro"/>
</dbReference>
<dbReference type="EMBL" id="KN832874">
    <property type="protein sequence ID" value="KIN03251.1"/>
    <property type="molecule type" value="Genomic_DNA"/>
</dbReference>
<accession>A0A0C3H507</accession>
<dbReference type="InParanoid" id="A0A0C3H507"/>
<evidence type="ECO:0000256" key="3">
    <source>
        <dbReference type="ARBA" id="ARBA00022827"/>
    </source>
</evidence>
<evidence type="ECO:0000313" key="6">
    <source>
        <dbReference type="Proteomes" id="UP000054321"/>
    </source>
</evidence>
<dbReference type="GO" id="GO:0050661">
    <property type="term" value="F:NADP binding"/>
    <property type="evidence" value="ECO:0007669"/>
    <property type="project" value="InterPro"/>
</dbReference>
<dbReference type="PANTHER" id="PTHR23023">
    <property type="entry name" value="DIMETHYLANILINE MONOOXYGENASE"/>
    <property type="match status" value="1"/>
</dbReference>
<dbReference type="AlphaFoldDB" id="A0A0C3H507"/>
<dbReference type="SUPFAM" id="SSF51905">
    <property type="entry name" value="FAD/NAD(P)-binding domain"/>
    <property type="match status" value="2"/>
</dbReference>
<gene>
    <name evidence="5" type="ORF">OIDMADRAFT_120333</name>
</gene>